<organism evidence="1 2">
    <name type="scientific">Kitasatospora gansuensis</name>
    <dbReference type="NCBI Taxonomy" id="258050"/>
    <lineage>
        <taxon>Bacteria</taxon>
        <taxon>Bacillati</taxon>
        <taxon>Actinomycetota</taxon>
        <taxon>Actinomycetes</taxon>
        <taxon>Kitasatosporales</taxon>
        <taxon>Streptomycetaceae</taxon>
        <taxon>Kitasatospora</taxon>
    </lineage>
</organism>
<name>A0A7W7S8I7_9ACTN</name>
<protein>
    <submittedName>
        <fullName evidence="1">Uncharacterized protein</fullName>
    </submittedName>
</protein>
<reference evidence="1 2" key="1">
    <citation type="submission" date="2020-08" db="EMBL/GenBank/DDBJ databases">
        <title>Sequencing the genomes of 1000 actinobacteria strains.</title>
        <authorList>
            <person name="Klenk H.-P."/>
        </authorList>
    </citation>
    <scope>NUCLEOTIDE SEQUENCE [LARGE SCALE GENOMIC DNA]</scope>
    <source>
        <strain evidence="1 2">DSM 44786</strain>
    </source>
</reference>
<evidence type="ECO:0000313" key="1">
    <source>
        <dbReference type="EMBL" id="MBB4945828.1"/>
    </source>
</evidence>
<proteinExistence type="predicted"/>
<sequence length="154" mass="15993">MGVAGKVAVGALTGAAVLAAGALVVVPKAHDWFDDRHQQKSHYASGAAAKQDHASVPRWLPDGATKVTYLRSTTGGDRLISATLPDGGKLPAGCQKGKPEGTVRLSAAWFPNDAVARADARCGLYNVAVIGDRLYGWQDDVVVIAARKAGTTTE</sequence>
<gene>
    <name evidence="1" type="ORF">F4556_001363</name>
</gene>
<dbReference type="RefSeq" id="WP_313068191.1">
    <property type="nucleotide sequence ID" value="NZ_JACHJR010000001.1"/>
</dbReference>
<evidence type="ECO:0000313" key="2">
    <source>
        <dbReference type="Proteomes" id="UP000573327"/>
    </source>
</evidence>
<dbReference type="EMBL" id="JACHJR010000001">
    <property type="protein sequence ID" value="MBB4945828.1"/>
    <property type="molecule type" value="Genomic_DNA"/>
</dbReference>
<dbReference type="AlphaFoldDB" id="A0A7W7S8I7"/>
<comment type="caution">
    <text evidence="1">The sequence shown here is derived from an EMBL/GenBank/DDBJ whole genome shotgun (WGS) entry which is preliminary data.</text>
</comment>
<dbReference type="Proteomes" id="UP000573327">
    <property type="component" value="Unassembled WGS sequence"/>
</dbReference>
<accession>A0A7W7S8I7</accession>
<keyword evidence="2" id="KW-1185">Reference proteome</keyword>